<dbReference type="SUPFAM" id="SSF47413">
    <property type="entry name" value="lambda repressor-like DNA-binding domains"/>
    <property type="match status" value="1"/>
</dbReference>
<evidence type="ECO:0000259" key="3">
    <source>
        <dbReference type="PROSITE" id="PS50943"/>
    </source>
</evidence>
<dbReference type="InterPro" id="IPR050400">
    <property type="entry name" value="Bact_Cytoskel_RodZ"/>
</dbReference>
<organism evidence="4 5">
    <name type="scientific">Noviherbaspirillum autotrophicum</name>
    <dbReference type="NCBI Taxonomy" id="709839"/>
    <lineage>
        <taxon>Bacteria</taxon>
        <taxon>Pseudomonadati</taxon>
        <taxon>Pseudomonadota</taxon>
        <taxon>Betaproteobacteria</taxon>
        <taxon>Burkholderiales</taxon>
        <taxon>Oxalobacteraceae</taxon>
        <taxon>Noviherbaspirillum</taxon>
    </lineage>
</organism>
<feature type="transmembrane region" description="Helical" evidence="2">
    <location>
        <begin position="133"/>
        <end position="150"/>
    </location>
</feature>
<dbReference type="AlphaFoldDB" id="A0A0C2BQV4"/>
<dbReference type="InterPro" id="IPR010982">
    <property type="entry name" value="Lambda_DNA-bd_dom_sf"/>
</dbReference>
<dbReference type="SMART" id="SM00530">
    <property type="entry name" value="HTH_XRE"/>
    <property type="match status" value="1"/>
</dbReference>
<feature type="domain" description="HTH cro/C1-type" evidence="3">
    <location>
        <begin position="30"/>
        <end position="90"/>
    </location>
</feature>
<protein>
    <recommendedName>
        <fullName evidence="3">HTH cro/C1-type domain-containing protein</fullName>
    </recommendedName>
</protein>
<dbReference type="STRING" id="709839.TSA66_19075"/>
<dbReference type="PANTHER" id="PTHR34475">
    <property type="match status" value="1"/>
</dbReference>
<keyword evidence="2" id="KW-1133">Transmembrane helix</keyword>
<comment type="caution">
    <text evidence="4">The sequence shown here is derived from an EMBL/GenBank/DDBJ whole genome shotgun (WGS) entry which is preliminary data.</text>
</comment>
<evidence type="ECO:0000313" key="5">
    <source>
        <dbReference type="Proteomes" id="UP000031572"/>
    </source>
</evidence>
<dbReference type="InterPro" id="IPR001387">
    <property type="entry name" value="Cro/C1-type_HTH"/>
</dbReference>
<dbReference type="Pfam" id="PF13413">
    <property type="entry name" value="HTH_25"/>
    <property type="match status" value="1"/>
</dbReference>
<reference evidence="4 5" key="1">
    <citation type="submission" date="2014-12" db="EMBL/GenBank/DDBJ databases">
        <title>Denitrispirillum autotrophicum gen. nov., sp. nov., Denitrifying, Facultatively Autotrophic Bacteria Isolated from Rice Paddy Soil.</title>
        <authorList>
            <person name="Ishii S."/>
            <person name="Ashida N."/>
            <person name="Ohno H."/>
            <person name="Otsuka S."/>
            <person name="Yokota A."/>
            <person name="Senoo K."/>
        </authorList>
    </citation>
    <scope>NUCLEOTIDE SEQUENCE [LARGE SCALE GENOMIC DNA]</scope>
    <source>
        <strain evidence="4 5">TSA66</strain>
    </source>
</reference>
<dbReference type="GO" id="GO:0003677">
    <property type="term" value="F:DNA binding"/>
    <property type="evidence" value="ECO:0007669"/>
    <property type="project" value="InterPro"/>
</dbReference>
<dbReference type="Proteomes" id="UP000031572">
    <property type="component" value="Unassembled WGS sequence"/>
</dbReference>
<evidence type="ECO:0000256" key="2">
    <source>
        <dbReference type="SAM" id="Phobius"/>
    </source>
</evidence>
<dbReference type="CDD" id="cd00093">
    <property type="entry name" value="HTH_XRE"/>
    <property type="match status" value="1"/>
</dbReference>
<dbReference type="EMBL" id="JWJG01000028">
    <property type="protein sequence ID" value="KIF82439.1"/>
    <property type="molecule type" value="Genomic_DNA"/>
</dbReference>
<dbReference type="InterPro" id="IPR025194">
    <property type="entry name" value="RodZ-like_C"/>
</dbReference>
<accession>A0A0C2BQV4</accession>
<proteinExistence type="predicted"/>
<evidence type="ECO:0000256" key="1">
    <source>
        <dbReference type="SAM" id="MobiDB-lite"/>
    </source>
</evidence>
<keyword evidence="2" id="KW-0472">Membrane</keyword>
<dbReference type="Gene3D" id="1.10.260.40">
    <property type="entry name" value="lambda repressor-like DNA-binding domains"/>
    <property type="match status" value="1"/>
</dbReference>
<gene>
    <name evidence="4" type="ORF">TSA66_19075</name>
</gene>
<name>A0A0C2BQV4_9BURK</name>
<dbReference type="Pfam" id="PF13464">
    <property type="entry name" value="RodZ_C"/>
    <property type="match status" value="1"/>
</dbReference>
<dbReference type="PANTHER" id="PTHR34475:SF1">
    <property type="entry name" value="CYTOSKELETON PROTEIN RODZ"/>
    <property type="match status" value="1"/>
</dbReference>
<keyword evidence="5" id="KW-1185">Reference proteome</keyword>
<dbReference type="PROSITE" id="PS50943">
    <property type="entry name" value="HTH_CROC1"/>
    <property type="match status" value="1"/>
</dbReference>
<sequence length="322" mass="33830">MSEPGMNDASAGSAGPSEVPHTPLSPGAQLAAYRKERGWTVEQVANYLNLAPRQVVAIESDDYASLPGMPIVRGFVRAYAKLLKVDAAPLLTLLGGETVLAQEPLVPRKTLSTPFSEARLPSMTERPGLSSKWVIGLLLLVLLGVALWAAQQITEVAELQKAATTQVKNGLAYLSGPESKPKLQGEAPARTEEVKPETATTALPAVVPDNQVASAPVVEQSAAPAAEQPLTQPAAAPEAIAPAVKDALVLTAREESWVEVRRIDNKSSVLSRLMKAGDTETIEVAAPVLLVIGNASGVDATLRGEPLEIKAGKSNVARLNLK</sequence>
<evidence type="ECO:0000313" key="4">
    <source>
        <dbReference type="EMBL" id="KIF82439.1"/>
    </source>
</evidence>
<keyword evidence="2" id="KW-0812">Transmembrane</keyword>
<feature type="region of interest" description="Disordered" evidence="1">
    <location>
        <begin position="1"/>
        <end position="25"/>
    </location>
</feature>